<dbReference type="Proteomes" id="UP000271469">
    <property type="component" value="Chromosome"/>
</dbReference>
<dbReference type="EMBL" id="CP033972">
    <property type="protein sequence ID" value="AZG45488.1"/>
    <property type="molecule type" value="Genomic_DNA"/>
</dbReference>
<dbReference type="RefSeq" id="WP_124708183.1">
    <property type="nucleotide sequence ID" value="NZ_CP033972.1"/>
</dbReference>
<dbReference type="AlphaFoldDB" id="A0A3G8JKT7"/>
<evidence type="ECO:0000313" key="1">
    <source>
        <dbReference type="EMBL" id="AZG45488.1"/>
    </source>
</evidence>
<dbReference type="OrthoDB" id="4378118at2"/>
<accession>A0A3G8JKT7</accession>
<reference evidence="1 2" key="1">
    <citation type="submission" date="2018-11" db="EMBL/GenBank/DDBJ databases">
        <title>Gordonia insulae sp. nov., isolated from an island soil.</title>
        <authorList>
            <person name="Kim Y.S."/>
            <person name="Kim S.B."/>
        </authorList>
    </citation>
    <scope>NUCLEOTIDE SEQUENCE [LARGE SCALE GENOMIC DNA]</scope>
    <source>
        <strain evidence="1 2">MMS17-SY073</strain>
    </source>
</reference>
<proteinExistence type="predicted"/>
<sequence>MSLKIGSRLYSATCDAEVIVIAVSATDATVTCGGVPMASSATPSKVASSEAGGAVIGKRYESIDHGLELLVTKAGTGTLAVDGVPMTVKDPKRLPASD</sequence>
<gene>
    <name evidence="1" type="ORF">D7316_02084</name>
</gene>
<organism evidence="1 2">
    <name type="scientific">Gordonia insulae</name>
    <dbReference type="NCBI Taxonomy" id="2420509"/>
    <lineage>
        <taxon>Bacteria</taxon>
        <taxon>Bacillati</taxon>
        <taxon>Actinomycetota</taxon>
        <taxon>Actinomycetes</taxon>
        <taxon>Mycobacteriales</taxon>
        <taxon>Gordoniaceae</taxon>
        <taxon>Gordonia</taxon>
    </lineage>
</organism>
<evidence type="ECO:0000313" key="2">
    <source>
        <dbReference type="Proteomes" id="UP000271469"/>
    </source>
</evidence>
<protein>
    <submittedName>
        <fullName evidence="1">Uncharacterized protein</fullName>
    </submittedName>
</protein>
<name>A0A3G8JKT7_9ACTN</name>
<dbReference type="KEGG" id="gom:D7316_02084"/>
<keyword evidence="2" id="KW-1185">Reference proteome</keyword>